<evidence type="ECO:0000313" key="8">
    <source>
        <dbReference type="Proteomes" id="UP000193560"/>
    </source>
</evidence>
<dbReference type="AlphaFoldDB" id="A0A1X2IJG2"/>
<dbReference type="EMBL" id="MCGE01000009">
    <property type="protein sequence ID" value="ORZ17657.1"/>
    <property type="molecule type" value="Genomic_DNA"/>
</dbReference>
<dbReference type="PANTHER" id="PTHR46910:SF3">
    <property type="entry name" value="HALOTOLERANCE PROTEIN 9-RELATED"/>
    <property type="match status" value="1"/>
</dbReference>
<evidence type="ECO:0000256" key="4">
    <source>
        <dbReference type="ARBA" id="ARBA00023242"/>
    </source>
</evidence>
<keyword evidence="8" id="KW-1185">Reference proteome</keyword>
<dbReference type="GO" id="GO:0000981">
    <property type="term" value="F:DNA-binding transcription factor activity, RNA polymerase II-specific"/>
    <property type="evidence" value="ECO:0007669"/>
    <property type="project" value="InterPro"/>
</dbReference>
<dbReference type="SUPFAM" id="SSF57701">
    <property type="entry name" value="Zn2/Cys6 DNA-binding domain"/>
    <property type="match status" value="1"/>
</dbReference>
<organism evidence="7 8">
    <name type="scientific">Absidia repens</name>
    <dbReference type="NCBI Taxonomy" id="90262"/>
    <lineage>
        <taxon>Eukaryota</taxon>
        <taxon>Fungi</taxon>
        <taxon>Fungi incertae sedis</taxon>
        <taxon>Mucoromycota</taxon>
        <taxon>Mucoromycotina</taxon>
        <taxon>Mucoromycetes</taxon>
        <taxon>Mucorales</taxon>
        <taxon>Cunninghamellaceae</taxon>
        <taxon>Absidia</taxon>
    </lineage>
</organism>
<evidence type="ECO:0000256" key="2">
    <source>
        <dbReference type="ARBA" id="ARBA00022723"/>
    </source>
</evidence>
<dbReference type="GO" id="GO:0005634">
    <property type="term" value="C:nucleus"/>
    <property type="evidence" value="ECO:0007669"/>
    <property type="project" value="UniProtKB-SubCell"/>
</dbReference>
<comment type="caution">
    <text evidence="7">The sequence shown here is derived from an EMBL/GenBank/DDBJ whole genome shotgun (WGS) entry which is preliminary data.</text>
</comment>
<feature type="region of interest" description="Disordered" evidence="5">
    <location>
        <begin position="98"/>
        <end position="120"/>
    </location>
</feature>
<proteinExistence type="predicted"/>
<dbReference type="PROSITE" id="PS50048">
    <property type="entry name" value="ZN2_CY6_FUNGAL_2"/>
    <property type="match status" value="1"/>
</dbReference>
<dbReference type="InterPro" id="IPR050987">
    <property type="entry name" value="AtrR-like"/>
</dbReference>
<sequence length="739" mass="85026">MSRIRPCEYCKRRRRKCERPLGATTCVRCSRLNLDCIFDTRSVNNYRYNTSLSRDSTPLDDSMTELDDDNELEDLCQYMKTLEEEMKQLQLDIDQQRQQNEVIHHHHHQQQQQNNSLTPTTTSQLDAITLPKEWNLTIVNGHLRLETGINTLSDLLRYRQIQIETSMPIRYLSPLNNTCIRFEMQEDTVAFLLTQHEFFNQSLNSPPTTDSHQMHLGHVPISSNDFTAICPSSSMSNEIPAHFCDSTMSKMLSGTTFDYPNLLVDLLVRQYFQCYNPVLPFVHQSTFMAHYANQPLTNPTPSATIFDQQASIISQQSPITLAICCFMCITYCKHLNFTSHQKREYGEYYYVICRAQIDDLFDDPSPHRQLEALISINLLHKFTTTTLRLRDTRKLASLGFLLSVELLKHAAQPDSILTDVEKELISRHAIIASYAFTMAEFICVKRIDDILPAKVRFKILPGESEMTASMLELYTKMCDLVLDNYYCRRVIQELRRAVIGQAGYVNLEDMIQFEQKCLHWWKDLPKKWRYCESPFDLSAKVAIELCEYEQALMAHGYVLVLTLGVHTALISPQSSQGQVPDMIQKRAVMMTLKCCELWILITDRMKTITGYCGYTCEYNVNVYDSLRSLWNHSQRTGDKIIMPIIMKCFAWLLNDLNDMIPMDNLLPSDMPSIFKAPVLPSSSPAAYSNIQSFRCNRLGDGVNSSDYAKYPLPSYAILFDIISSATRNIDETLPSKIGS</sequence>
<dbReference type="PROSITE" id="PS00463">
    <property type="entry name" value="ZN2_CY6_FUNGAL_1"/>
    <property type="match status" value="1"/>
</dbReference>
<reference evidence="7 8" key="1">
    <citation type="submission" date="2016-07" db="EMBL/GenBank/DDBJ databases">
        <title>Pervasive Adenine N6-methylation of Active Genes in Fungi.</title>
        <authorList>
            <consortium name="DOE Joint Genome Institute"/>
            <person name="Mondo S.J."/>
            <person name="Dannebaum R.O."/>
            <person name="Kuo R.C."/>
            <person name="Labutti K."/>
            <person name="Haridas S."/>
            <person name="Kuo A."/>
            <person name="Salamov A."/>
            <person name="Ahrendt S.R."/>
            <person name="Lipzen A."/>
            <person name="Sullivan W."/>
            <person name="Andreopoulos W.B."/>
            <person name="Clum A."/>
            <person name="Lindquist E."/>
            <person name="Daum C."/>
            <person name="Ramamoorthy G.K."/>
            <person name="Gryganskyi A."/>
            <person name="Culley D."/>
            <person name="Magnuson J.K."/>
            <person name="James T.Y."/>
            <person name="O'Malley M.A."/>
            <person name="Stajich J.E."/>
            <person name="Spatafora J.W."/>
            <person name="Visel A."/>
            <person name="Grigoriev I.V."/>
        </authorList>
    </citation>
    <scope>NUCLEOTIDE SEQUENCE [LARGE SCALE GENOMIC DNA]</scope>
    <source>
        <strain evidence="7 8">NRRL 1336</strain>
    </source>
</reference>
<keyword evidence="3" id="KW-0238">DNA-binding</keyword>
<keyword evidence="2" id="KW-0479">Metal-binding</keyword>
<evidence type="ECO:0000256" key="1">
    <source>
        <dbReference type="ARBA" id="ARBA00004123"/>
    </source>
</evidence>
<dbReference type="GO" id="GO:0008270">
    <property type="term" value="F:zinc ion binding"/>
    <property type="evidence" value="ECO:0007669"/>
    <property type="project" value="InterPro"/>
</dbReference>
<accession>A0A1X2IJG2</accession>
<dbReference type="GO" id="GO:0003677">
    <property type="term" value="F:DNA binding"/>
    <property type="evidence" value="ECO:0007669"/>
    <property type="project" value="UniProtKB-KW"/>
</dbReference>
<keyword evidence="4" id="KW-0539">Nucleus</keyword>
<dbReference type="SMART" id="SM00066">
    <property type="entry name" value="GAL4"/>
    <property type="match status" value="1"/>
</dbReference>
<dbReference type="PANTHER" id="PTHR46910">
    <property type="entry name" value="TRANSCRIPTION FACTOR PDR1"/>
    <property type="match status" value="1"/>
</dbReference>
<evidence type="ECO:0000313" key="7">
    <source>
        <dbReference type="EMBL" id="ORZ17657.1"/>
    </source>
</evidence>
<dbReference type="InterPro" id="IPR036864">
    <property type="entry name" value="Zn2-C6_fun-type_DNA-bd_sf"/>
</dbReference>
<dbReference type="InterPro" id="IPR001138">
    <property type="entry name" value="Zn2Cys6_DnaBD"/>
</dbReference>
<dbReference type="Proteomes" id="UP000193560">
    <property type="component" value="Unassembled WGS sequence"/>
</dbReference>
<dbReference type="CDD" id="cd12148">
    <property type="entry name" value="fungal_TF_MHR"/>
    <property type="match status" value="1"/>
</dbReference>
<comment type="subcellular location">
    <subcellularLocation>
        <location evidence="1">Nucleus</location>
    </subcellularLocation>
</comment>
<protein>
    <recommendedName>
        <fullName evidence="6">Zn(2)-C6 fungal-type domain-containing protein</fullName>
    </recommendedName>
</protein>
<gene>
    <name evidence="7" type="ORF">BCR42DRAFT_412250</name>
</gene>
<dbReference type="Pfam" id="PF00172">
    <property type="entry name" value="Zn_clus"/>
    <property type="match status" value="1"/>
</dbReference>
<evidence type="ECO:0000256" key="5">
    <source>
        <dbReference type="SAM" id="MobiDB-lite"/>
    </source>
</evidence>
<name>A0A1X2IJG2_9FUNG</name>
<evidence type="ECO:0000256" key="3">
    <source>
        <dbReference type="ARBA" id="ARBA00023125"/>
    </source>
</evidence>
<feature type="domain" description="Zn(2)-C6 fungal-type" evidence="6">
    <location>
        <begin position="6"/>
        <end position="38"/>
    </location>
</feature>
<evidence type="ECO:0000259" key="6">
    <source>
        <dbReference type="PROSITE" id="PS50048"/>
    </source>
</evidence>
<dbReference type="OrthoDB" id="2369992at2759"/>